<sequence>MPGDHSSAKLFGRLAAELHELEEVDVTVDGVIRYALQAVWCTYASVVLIVKRRPQILALTDPQLAKLYPGQIDAAAGPRLTVLHDGTALLIADVETETRWPTQWRDSVLEAGIHSAIHLPLVVAGRAQAVFSLYIDQPHGFDDNDVEVAHILAQHASVAISTARHRVSMHQAVDARRAVGQAIGILMERYDLDTDRAFEVLKRYSQDTNHKLRAVADELIATRHLFEGR</sequence>
<dbReference type="InterPro" id="IPR011006">
    <property type="entry name" value="CheY-like_superfamily"/>
</dbReference>
<proteinExistence type="predicted"/>
<evidence type="ECO:0000313" key="6">
    <source>
        <dbReference type="EMBL" id="QNE18181.1"/>
    </source>
</evidence>
<dbReference type="Proteomes" id="UP000515563">
    <property type="component" value="Chromosome"/>
</dbReference>
<dbReference type="GO" id="GO:0016301">
    <property type="term" value="F:kinase activity"/>
    <property type="evidence" value="ECO:0007669"/>
    <property type="project" value="UniProtKB-KW"/>
</dbReference>
<dbReference type="SUPFAM" id="SSF52172">
    <property type="entry name" value="CheY-like"/>
    <property type="match status" value="1"/>
</dbReference>
<evidence type="ECO:0000256" key="2">
    <source>
        <dbReference type="ARBA" id="ARBA00022777"/>
    </source>
</evidence>
<keyword evidence="3" id="KW-0805">Transcription regulation</keyword>
<dbReference type="PROSITE" id="PS50921">
    <property type="entry name" value="ANTAR"/>
    <property type="match status" value="1"/>
</dbReference>
<evidence type="ECO:0000256" key="3">
    <source>
        <dbReference type="ARBA" id="ARBA00023015"/>
    </source>
</evidence>
<dbReference type="InterPro" id="IPR003018">
    <property type="entry name" value="GAF"/>
</dbReference>
<dbReference type="InterPro" id="IPR005561">
    <property type="entry name" value="ANTAR"/>
</dbReference>
<dbReference type="RefSeq" id="WP_185447130.1">
    <property type="nucleotide sequence ID" value="NZ_CP043661.1"/>
</dbReference>
<dbReference type="AlphaFoldDB" id="A0A7G6WW16"/>
<evidence type="ECO:0000256" key="1">
    <source>
        <dbReference type="ARBA" id="ARBA00022679"/>
    </source>
</evidence>
<evidence type="ECO:0000256" key="4">
    <source>
        <dbReference type="ARBA" id="ARBA00023163"/>
    </source>
</evidence>
<dbReference type="InterPro" id="IPR012074">
    <property type="entry name" value="GAF_ANTAR"/>
</dbReference>
<dbReference type="EMBL" id="CP043661">
    <property type="protein sequence ID" value="QNE18181.1"/>
    <property type="molecule type" value="Genomic_DNA"/>
</dbReference>
<keyword evidence="7" id="KW-1185">Reference proteome</keyword>
<dbReference type="SUPFAM" id="SSF55781">
    <property type="entry name" value="GAF domain-like"/>
    <property type="match status" value="1"/>
</dbReference>
<dbReference type="GO" id="GO:0003723">
    <property type="term" value="F:RNA binding"/>
    <property type="evidence" value="ECO:0007669"/>
    <property type="project" value="InterPro"/>
</dbReference>
<dbReference type="SMART" id="SM00065">
    <property type="entry name" value="GAF"/>
    <property type="match status" value="1"/>
</dbReference>
<dbReference type="Gene3D" id="3.30.450.40">
    <property type="match status" value="1"/>
</dbReference>
<dbReference type="PIRSF" id="PIRSF036625">
    <property type="entry name" value="GAF_ANTAR"/>
    <property type="match status" value="1"/>
</dbReference>
<name>A0A7G6WW16_9ACTN</name>
<dbReference type="InterPro" id="IPR029016">
    <property type="entry name" value="GAF-like_dom_sf"/>
</dbReference>
<keyword evidence="1" id="KW-0808">Transferase</keyword>
<evidence type="ECO:0000313" key="7">
    <source>
        <dbReference type="Proteomes" id="UP000515563"/>
    </source>
</evidence>
<dbReference type="InterPro" id="IPR036388">
    <property type="entry name" value="WH-like_DNA-bd_sf"/>
</dbReference>
<reference evidence="6 7" key="2">
    <citation type="journal article" date="2020" name="Microbiol. Resour. Announc.">
        <title>Antarctic desert soil bacteria exhibit high novel natural product potential, evaluated through long-read genome sequencing and comparative genomics.</title>
        <authorList>
            <person name="Benaud N."/>
            <person name="Edwards R.J."/>
            <person name="Amos T.G."/>
            <person name="D'Agostino P.M."/>
            <person name="Gutierrez-Chavez C."/>
            <person name="Montgomery K."/>
            <person name="Nicetic I."/>
            <person name="Ferrari B.C."/>
        </authorList>
    </citation>
    <scope>NUCLEOTIDE SEQUENCE [LARGE SCALE GENOMIC DNA]</scope>
    <source>
        <strain evidence="6 7">SPB151</strain>
    </source>
</reference>
<dbReference type="Gene3D" id="1.10.10.10">
    <property type="entry name" value="Winged helix-like DNA-binding domain superfamily/Winged helix DNA-binding domain"/>
    <property type="match status" value="1"/>
</dbReference>
<keyword evidence="4" id="KW-0804">Transcription</keyword>
<protein>
    <submittedName>
        <fullName evidence="6">GAF and ANTAR domain-containing protein</fullName>
    </submittedName>
</protein>
<dbReference type="KEGG" id="kqi:F1D05_10100"/>
<feature type="domain" description="ANTAR" evidence="5">
    <location>
        <begin position="159"/>
        <end position="220"/>
    </location>
</feature>
<dbReference type="Pfam" id="PF13185">
    <property type="entry name" value="GAF_2"/>
    <property type="match status" value="1"/>
</dbReference>
<evidence type="ECO:0000259" key="5">
    <source>
        <dbReference type="PROSITE" id="PS50921"/>
    </source>
</evidence>
<dbReference type="Pfam" id="PF03861">
    <property type="entry name" value="ANTAR"/>
    <property type="match status" value="1"/>
</dbReference>
<keyword evidence="2" id="KW-0418">Kinase</keyword>
<gene>
    <name evidence="6" type="ORF">F1D05_10100</name>
</gene>
<reference evidence="7" key="1">
    <citation type="submission" date="2019-09" db="EMBL/GenBank/DDBJ databases">
        <title>Antimicrobial potential of Antarctic Bacteria.</title>
        <authorList>
            <person name="Benaud N."/>
            <person name="Edwards R.J."/>
            <person name="Ferrari B.C."/>
        </authorList>
    </citation>
    <scope>NUCLEOTIDE SEQUENCE [LARGE SCALE GENOMIC DNA]</scope>
    <source>
        <strain evidence="7">SPB151</strain>
    </source>
</reference>
<dbReference type="SMART" id="SM01012">
    <property type="entry name" value="ANTAR"/>
    <property type="match status" value="1"/>
</dbReference>
<organism evidence="6 7">
    <name type="scientific">Kribbella qitaiheensis</name>
    <dbReference type="NCBI Taxonomy" id="1544730"/>
    <lineage>
        <taxon>Bacteria</taxon>
        <taxon>Bacillati</taxon>
        <taxon>Actinomycetota</taxon>
        <taxon>Actinomycetes</taxon>
        <taxon>Propionibacteriales</taxon>
        <taxon>Kribbellaceae</taxon>
        <taxon>Kribbella</taxon>
    </lineage>
</organism>
<accession>A0A7G6WW16</accession>